<dbReference type="VEuPathDB" id="CryptoDB:Vbra_1364"/>
<feature type="domain" description="S-adenosylmethionine synthetase N-terminal" evidence="3">
    <location>
        <begin position="170"/>
        <end position="265"/>
    </location>
</feature>
<dbReference type="InterPro" id="IPR002133">
    <property type="entry name" value="S-AdoMet_synthetase"/>
</dbReference>
<feature type="compositionally biased region" description="Basic and acidic residues" evidence="2">
    <location>
        <begin position="298"/>
        <end position="320"/>
    </location>
</feature>
<dbReference type="SUPFAM" id="SSF55973">
    <property type="entry name" value="S-adenosylmethionine synthetase"/>
    <property type="match status" value="1"/>
</dbReference>
<feature type="region of interest" description="Disordered" evidence="2">
    <location>
        <begin position="143"/>
        <end position="172"/>
    </location>
</feature>
<evidence type="ECO:0000256" key="1">
    <source>
        <dbReference type="ARBA" id="ARBA00022723"/>
    </source>
</evidence>
<accession>A0A0G4FI53</accession>
<reference evidence="4 5" key="1">
    <citation type="submission" date="2014-11" db="EMBL/GenBank/DDBJ databases">
        <authorList>
            <person name="Zhu J."/>
            <person name="Qi W."/>
            <person name="Song R."/>
        </authorList>
    </citation>
    <scope>NUCLEOTIDE SEQUENCE [LARGE SCALE GENOMIC DNA]</scope>
</reference>
<dbReference type="GO" id="GO:0005524">
    <property type="term" value="F:ATP binding"/>
    <property type="evidence" value="ECO:0007669"/>
    <property type="project" value="InterPro"/>
</dbReference>
<dbReference type="GO" id="GO:0004478">
    <property type="term" value="F:methionine adenosyltransferase activity"/>
    <property type="evidence" value="ECO:0007669"/>
    <property type="project" value="InterPro"/>
</dbReference>
<dbReference type="PANTHER" id="PTHR11964">
    <property type="entry name" value="S-ADENOSYLMETHIONINE SYNTHETASE"/>
    <property type="match status" value="1"/>
</dbReference>
<dbReference type="InterPro" id="IPR022636">
    <property type="entry name" value="S-AdoMet_synthetase_sfam"/>
</dbReference>
<dbReference type="STRING" id="1169540.A0A0G4FI53"/>
<evidence type="ECO:0000256" key="2">
    <source>
        <dbReference type="SAM" id="MobiDB-lite"/>
    </source>
</evidence>
<gene>
    <name evidence="4" type="ORF">Vbra_1364</name>
</gene>
<dbReference type="Pfam" id="PF00438">
    <property type="entry name" value="S-AdoMet_synt_N"/>
    <property type="match status" value="1"/>
</dbReference>
<feature type="region of interest" description="Disordered" evidence="2">
    <location>
        <begin position="296"/>
        <end position="326"/>
    </location>
</feature>
<proteinExistence type="predicted"/>
<sequence>MRQASFEDDGGEDKKVASGTAEARLQAANLYAREGETAIEVTWITTLTTRQESGACAREFRLTTHVTWEKRSVVSCARRLNNTGRTASHTHTSGCCATVCVRAIAGAWSLSECAKECKEVLKFVSDALEAAREAVKNTRAAINGEGLEGSDDGHPHRTPGSFTTHTHTSHRGPPDKMCDCVSDAVLDACLKQDRYALTSVNTVCTPNGLVMSWGTVMKRFQYPPEPDVHVGYAEVMRQTLREIGYDSGAKGLDYTCVRIVADIKHNVDYVGDVEFSGNRKDGDSGIRRIIKSSTTGTADKKLTKKEERDRGDVRRPEVGRLRPGRQMRTRRATLLMTLNTTLTEYRKRYLDIVDNIRTNELQIALGTIKRQRLFYCT</sequence>
<dbReference type="EMBL" id="CDMY01000444">
    <property type="protein sequence ID" value="CEM13138.1"/>
    <property type="molecule type" value="Genomic_DNA"/>
</dbReference>
<dbReference type="GO" id="GO:0046872">
    <property type="term" value="F:metal ion binding"/>
    <property type="evidence" value="ECO:0007669"/>
    <property type="project" value="UniProtKB-KW"/>
</dbReference>
<name>A0A0G4FI53_VITBC</name>
<evidence type="ECO:0000313" key="4">
    <source>
        <dbReference type="EMBL" id="CEM13138.1"/>
    </source>
</evidence>
<keyword evidence="5" id="KW-1185">Reference proteome</keyword>
<dbReference type="Gene3D" id="3.30.300.10">
    <property type="match status" value="1"/>
</dbReference>
<evidence type="ECO:0000259" key="3">
    <source>
        <dbReference type="Pfam" id="PF00438"/>
    </source>
</evidence>
<dbReference type="InParanoid" id="A0A0G4FI53"/>
<protein>
    <recommendedName>
        <fullName evidence="3">S-adenosylmethionine synthetase N-terminal domain-containing protein</fullName>
    </recommendedName>
</protein>
<dbReference type="InterPro" id="IPR022628">
    <property type="entry name" value="S-AdoMet_synt_N"/>
</dbReference>
<evidence type="ECO:0000313" key="5">
    <source>
        <dbReference type="Proteomes" id="UP000041254"/>
    </source>
</evidence>
<dbReference type="AlphaFoldDB" id="A0A0G4FI53"/>
<dbReference type="Proteomes" id="UP000041254">
    <property type="component" value="Unassembled WGS sequence"/>
</dbReference>
<keyword evidence="1" id="KW-0479">Metal-binding</keyword>
<organism evidence="4 5">
    <name type="scientific">Vitrella brassicaformis (strain CCMP3155)</name>
    <dbReference type="NCBI Taxonomy" id="1169540"/>
    <lineage>
        <taxon>Eukaryota</taxon>
        <taxon>Sar</taxon>
        <taxon>Alveolata</taxon>
        <taxon>Colpodellida</taxon>
        <taxon>Vitrellaceae</taxon>
        <taxon>Vitrella</taxon>
    </lineage>
</organism>
<dbReference type="GO" id="GO:0006556">
    <property type="term" value="P:S-adenosylmethionine biosynthetic process"/>
    <property type="evidence" value="ECO:0007669"/>
    <property type="project" value="InterPro"/>
</dbReference>